<dbReference type="Proteomes" id="UP001501423">
    <property type="component" value="Unassembled WGS sequence"/>
</dbReference>
<organism evidence="2 3">
    <name type="scientific">Streptomyces erythrogriseus</name>
    <dbReference type="NCBI Taxonomy" id="284027"/>
    <lineage>
        <taxon>Bacteria</taxon>
        <taxon>Bacillati</taxon>
        <taxon>Actinomycetota</taxon>
        <taxon>Actinomycetes</taxon>
        <taxon>Kitasatosporales</taxon>
        <taxon>Streptomycetaceae</taxon>
        <taxon>Streptomyces</taxon>
        <taxon>Streptomyces griseoincarnatus group</taxon>
    </lineage>
</organism>
<sequence>MALTPRQIGDWLRAHPTEVVARTRQPYDNGRMGYPRTMTGIDLRSPAFADHGHLPRRHAGNGDNVSPPLSWSGIPREASELALLCESVDAPPGGRPLWLVTGIDPRRTGLEAGTGHPGSHVHRNGYGDNGWGGPIASPGEPHRYVFRLYALPAPVSIPHDVTADAAREVLDDQSVGHGTLVGRC</sequence>
<accession>A0ABN3WCC8</accession>
<gene>
    <name evidence="2" type="ORF">GCM10010478_03200</name>
</gene>
<keyword evidence="2" id="KW-0649">Protein kinase inhibitor</keyword>
<dbReference type="InterPro" id="IPR008914">
    <property type="entry name" value="PEBP"/>
</dbReference>
<keyword evidence="3" id="KW-1185">Reference proteome</keyword>
<evidence type="ECO:0000256" key="1">
    <source>
        <dbReference type="ARBA" id="ARBA00007120"/>
    </source>
</evidence>
<protein>
    <submittedName>
        <fullName evidence="2">YbhB/YbcL family Raf kinase inhibitor-like protein</fullName>
    </submittedName>
</protein>
<proteinExistence type="inferred from homology"/>
<evidence type="ECO:0000313" key="3">
    <source>
        <dbReference type="Proteomes" id="UP001501423"/>
    </source>
</evidence>
<dbReference type="Pfam" id="PF01161">
    <property type="entry name" value="PBP"/>
    <property type="match status" value="1"/>
</dbReference>
<name>A0ABN3WCC8_9ACTN</name>
<dbReference type="CDD" id="cd00865">
    <property type="entry name" value="PEBP_bact_arch"/>
    <property type="match status" value="1"/>
</dbReference>
<comment type="caution">
    <text evidence="2">The sequence shown here is derived from an EMBL/GenBank/DDBJ whole genome shotgun (WGS) entry which is preliminary data.</text>
</comment>
<dbReference type="PANTHER" id="PTHR30289">
    <property type="entry name" value="UNCHARACTERIZED PROTEIN YBCL-RELATED"/>
    <property type="match status" value="1"/>
</dbReference>
<reference evidence="2 3" key="1">
    <citation type="journal article" date="2019" name="Int. J. Syst. Evol. Microbiol.">
        <title>The Global Catalogue of Microorganisms (GCM) 10K type strain sequencing project: providing services to taxonomists for standard genome sequencing and annotation.</title>
        <authorList>
            <consortium name="The Broad Institute Genomics Platform"/>
            <consortium name="The Broad Institute Genome Sequencing Center for Infectious Disease"/>
            <person name="Wu L."/>
            <person name="Ma J."/>
        </authorList>
    </citation>
    <scope>NUCLEOTIDE SEQUENCE [LARGE SCALE GENOMIC DNA]</scope>
    <source>
        <strain evidence="2 3">JCM 9650</strain>
    </source>
</reference>
<dbReference type="SUPFAM" id="SSF49777">
    <property type="entry name" value="PEBP-like"/>
    <property type="match status" value="1"/>
</dbReference>
<dbReference type="GO" id="GO:0004860">
    <property type="term" value="F:protein kinase inhibitor activity"/>
    <property type="evidence" value="ECO:0007669"/>
    <property type="project" value="UniProtKB-KW"/>
</dbReference>
<comment type="similarity">
    <text evidence="1">Belongs to the UPF0098 family.</text>
</comment>
<dbReference type="Gene3D" id="3.90.280.10">
    <property type="entry name" value="PEBP-like"/>
    <property type="match status" value="1"/>
</dbReference>
<dbReference type="InterPro" id="IPR036610">
    <property type="entry name" value="PEBP-like_sf"/>
</dbReference>
<dbReference type="PANTHER" id="PTHR30289:SF1">
    <property type="entry name" value="PEBP (PHOSPHATIDYLETHANOLAMINE-BINDING PROTEIN) FAMILY PROTEIN"/>
    <property type="match status" value="1"/>
</dbReference>
<evidence type="ECO:0000313" key="2">
    <source>
        <dbReference type="EMBL" id="GAA2908008.1"/>
    </source>
</evidence>
<dbReference type="InterPro" id="IPR005247">
    <property type="entry name" value="YbhB_YbcL/LppC-like"/>
</dbReference>
<dbReference type="EMBL" id="BAAAVA010000002">
    <property type="protein sequence ID" value="GAA2908008.1"/>
    <property type="molecule type" value="Genomic_DNA"/>
</dbReference>
<dbReference type="RefSeq" id="WP_346087305.1">
    <property type="nucleotide sequence ID" value="NZ_BAAAVA010000002.1"/>
</dbReference>